<accession>A0ACB9S5G7</accession>
<evidence type="ECO:0000313" key="2">
    <source>
        <dbReference type="Proteomes" id="UP001057402"/>
    </source>
</evidence>
<name>A0ACB9S5G7_9MYRT</name>
<proteinExistence type="predicted"/>
<sequence length="118" mass="12690">MGGQKGEQGVSATRATCPSSSSLAASLFPPPPPLPPLGLDVILALLVPRDSAKARTTAITYAEKLFNSHQYFMRFLKSNISVVRFTTHEALRSFINNVPLSVIVTPIKSHGEAICVKL</sequence>
<gene>
    <name evidence="1" type="ORF">MLD38_003936</name>
</gene>
<keyword evidence="2" id="KW-1185">Reference proteome</keyword>
<evidence type="ECO:0000313" key="1">
    <source>
        <dbReference type="EMBL" id="KAI4385952.1"/>
    </source>
</evidence>
<organism evidence="1 2">
    <name type="scientific">Melastoma candidum</name>
    <dbReference type="NCBI Taxonomy" id="119954"/>
    <lineage>
        <taxon>Eukaryota</taxon>
        <taxon>Viridiplantae</taxon>
        <taxon>Streptophyta</taxon>
        <taxon>Embryophyta</taxon>
        <taxon>Tracheophyta</taxon>
        <taxon>Spermatophyta</taxon>
        <taxon>Magnoliopsida</taxon>
        <taxon>eudicotyledons</taxon>
        <taxon>Gunneridae</taxon>
        <taxon>Pentapetalae</taxon>
        <taxon>rosids</taxon>
        <taxon>malvids</taxon>
        <taxon>Myrtales</taxon>
        <taxon>Melastomataceae</taxon>
        <taxon>Melastomatoideae</taxon>
        <taxon>Melastomateae</taxon>
        <taxon>Melastoma</taxon>
    </lineage>
</organism>
<comment type="caution">
    <text evidence="1">The sequence shown here is derived from an EMBL/GenBank/DDBJ whole genome shotgun (WGS) entry which is preliminary data.</text>
</comment>
<protein>
    <submittedName>
        <fullName evidence="1">Uncharacterized protein</fullName>
    </submittedName>
</protein>
<dbReference type="EMBL" id="CM042881">
    <property type="protein sequence ID" value="KAI4385952.1"/>
    <property type="molecule type" value="Genomic_DNA"/>
</dbReference>
<dbReference type="Proteomes" id="UP001057402">
    <property type="component" value="Chromosome 2"/>
</dbReference>
<reference evidence="2" key="1">
    <citation type="journal article" date="2023" name="Front. Plant Sci.">
        <title>Chromosomal-level genome assembly of Melastoma candidum provides insights into trichome evolution.</title>
        <authorList>
            <person name="Zhong Y."/>
            <person name="Wu W."/>
            <person name="Sun C."/>
            <person name="Zou P."/>
            <person name="Liu Y."/>
            <person name="Dai S."/>
            <person name="Zhou R."/>
        </authorList>
    </citation>
    <scope>NUCLEOTIDE SEQUENCE [LARGE SCALE GENOMIC DNA]</scope>
</reference>